<dbReference type="Gene3D" id="3.40.190.10">
    <property type="entry name" value="Periplasmic binding protein-like II"/>
    <property type="match status" value="2"/>
</dbReference>
<dbReference type="PRINTS" id="PR00248">
    <property type="entry name" value="GPCRMGR"/>
</dbReference>
<organism evidence="13 14">
    <name type="scientific">Seminavis robusta</name>
    <dbReference type="NCBI Taxonomy" id="568900"/>
    <lineage>
        <taxon>Eukaryota</taxon>
        <taxon>Sar</taxon>
        <taxon>Stramenopiles</taxon>
        <taxon>Ochrophyta</taxon>
        <taxon>Bacillariophyta</taxon>
        <taxon>Bacillariophyceae</taxon>
        <taxon>Bacillariophycidae</taxon>
        <taxon>Naviculales</taxon>
        <taxon>Naviculaceae</taxon>
        <taxon>Seminavis</taxon>
    </lineage>
</organism>
<dbReference type="GO" id="GO:0038039">
    <property type="term" value="C:G protein-coupled receptor heterodimeric complex"/>
    <property type="evidence" value="ECO:0007669"/>
    <property type="project" value="TreeGrafter"/>
</dbReference>
<evidence type="ECO:0000256" key="9">
    <source>
        <dbReference type="SAM" id="MobiDB-lite"/>
    </source>
</evidence>
<dbReference type="Pfam" id="PF00003">
    <property type="entry name" value="7tm_3"/>
    <property type="match status" value="1"/>
</dbReference>
<feature type="transmembrane region" description="Helical" evidence="10">
    <location>
        <begin position="566"/>
        <end position="590"/>
    </location>
</feature>
<keyword evidence="7" id="KW-0325">Glycoprotein</keyword>
<dbReference type="OrthoDB" id="51718at2759"/>
<dbReference type="SUPFAM" id="SSF53850">
    <property type="entry name" value="Periplasmic binding protein-like II"/>
    <property type="match status" value="1"/>
</dbReference>
<feature type="transmembrane region" description="Helical" evidence="10">
    <location>
        <begin position="472"/>
        <end position="499"/>
    </location>
</feature>
<name>A0A9N8HM86_9STRA</name>
<dbReference type="PANTHER" id="PTHR10519:SF20">
    <property type="entry name" value="G-PROTEIN COUPLED RECEPTOR 156-RELATED"/>
    <property type="match status" value="1"/>
</dbReference>
<dbReference type="PANTHER" id="PTHR10519">
    <property type="entry name" value="GABA-B RECEPTOR"/>
    <property type="match status" value="1"/>
</dbReference>
<keyword evidence="4" id="KW-0297">G-protein coupled receptor</keyword>
<dbReference type="EMBL" id="CAICTM010000726">
    <property type="protein sequence ID" value="CAB9515608.1"/>
    <property type="molecule type" value="Genomic_DNA"/>
</dbReference>
<comment type="caution">
    <text evidence="13">The sequence shown here is derived from an EMBL/GenBank/DDBJ whole genome shotgun (WGS) entry which is preliminary data.</text>
</comment>
<feature type="signal peptide" evidence="11">
    <location>
        <begin position="1"/>
        <end position="21"/>
    </location>
</feature>
<reference evidence="13" key="1">
    <citation type="submission" date="2020-06" db="EMBL/GenBank/DDBJ databases">
        <authorList>
            <consortium name="Plant Systems Biology data submission"/>
        </authorList>
    </citation>
    <scope>NUCLEOTIDE SEQUENCE</scope>
    <source>
        <strain evidence="13">D6</strain>
    </source>
</reference>
<feature type="transmembrane region" description="Helical" evidence="10">
    <location>
        <begin position="398"/>
        <end position="420"/>
    </location>
</feature>
<keyword evidence="5 10" id="KW-0472">Membrane</keyword>
<feature type="transmembrane region" description="Helical" evidence="10">
    <location>
        <begin position="596"/>
        <end position="620"/>
    </location>
</feature>
<keyword evidence="14" id="KW-1185">Reference proteome</keyword>
<feature type="transmembrane region" description="Helical" evidence="10">
    <location>
        <begin position="529"/>
        <end position="554"/>
    </location>
</feature>
<accession>A0A9N8HM86</accession>
<feature type="region of interest" description="Disordered" evidence="9">
    <location>
        <begin position="708"/>
        <end position="764"/>
    </location>
</feature>
<dbReference type="GO" id="GO:0004965">
    <property type="term" value="F:G protein-coupled GABA receptor activity"/>
    <property type="evidence" value="ECO:0007669"/>
    <property type="project" value="InterPro"/>
</dbReference>
<dbReference type="PROSITE" id="PS50259">
    <property type="entry name" value="G_PROTEIN_RECEP_F3_4"/>
    <property type="match status" value="1"/>
</dbReference>
<evidence type="ECO:0000256" key="7">
    <source>
        <dbReference type="ARBA" id="ARBA00023180"/>
    </source>
</evidence>
<evidence type="ECO:0000256" key="11">
    <source>
        <dbReference type="SAM" id="SignalP"/>
    </source>
</evidence>
<evidence type="ECO:0000256" key="5">
    <source>
        <dbReference type="ARBA" id="ARBA00023136"/>
    </source>
</evidence>
<keyword evidence="8" id="KW-0807">Transducer</keyword>
<evidence type="ECO:0000313" key="13">
    <source>
        <dbReference type="EMBL" id="CAB9515608.1"/>
    </source>
</evidence>
<evidence type="ECO:0000259" key="12">
    <source>
        <dbReference type="PROSITE" id="PS50259"/>
    </source>
</evidence>
<comment type="subcellular location">
    <subcellularLocation>
        <location evidence="1">Membrane</location>
        <topology evidence="1">Multi-pass membrane protein</topology>
    </subcellularLocation>
</comment>
<evidence type="ECO:0000256" key="10">
    <source>
        <dbReference type="SAM" id="Phobius"/>
    </source>
</evidence>
<evidence type="ECO:0000256" key="1">
    <source>
        <dbReference type="ARBA" id="ARBA00004141"/>
    </source>
</evidence>
<dbReference type="InterPro" id="IPR002455">
    <property type="entry name" value="GPCR3_GABA-B"/>
</dbReference>
<evidence type="ECO:0000256" key="8">
    <source>
        <dbReference type="ARBA" id="ARBA00023224"/>
    </source>
</evidence>
<feature type="transmembrane region" description="Helical" evidence="10">
    <location>
        <begin position="432"/>
        <end position="451"/>
    </location>
</feature>
<feature type="transmembrane region" description="Helical" evidence="10">
    <location>
        <begin position="364"/>
        <end position="386"/>
    </location>
</feature>
<dbReference type="CDD" id="cd15047">
    <property type="entry name" value="7tmC_GABA-B-like"/>
    <property type="match status" value="1"/>
</dbReference>
<proteinExistence type="predicted"/>
<keyword evidence="2 10" id="KW-0812">Transmembrane</keyword>
<evidence type="ECO:0000256" key="6">
    <source>
        <dbReference type="ARBA" id="ARBA00023170"/>
    </source>
</evidence>
<keyword evidence="6 13" id="KW-0675">Receptor</keyword>
<protein>
    <submittedName>
        <fullName evidence="13">Acid type B receptor subunit 2</fullName>
    </submittedName>
</protein>
<dbReference type="AlphaFoldDB" id="A0A9N8HM86"/>
<evidence type="ECO:0000313" key="14">
    <source>
        <dbReference type="Proteomes" id="UP001153069"/>
    </source>
</evidence>
<gene>
    <name evidence="13" type="ORF">SEMRO_727_G193550.1</name>
</gene>
<feature type="domain" description="G-protein coupled receptors family 3 profile" evidence="12">
    <location>
        <begin position="430"/>
        <end position="629"/>
    </location>
</feature>
<dbReference type="InterPro" id="IPR000337">
    <property type="entry name" value="GPCR_3"/>
</dbReference>
<evidence type="ECO:0000256" key="4">
    <source>
        <dbReference type="ARBA" id="ARBA00023040"/>
    </source>
</evidence>
<dbReference type="Proteomes" id="UP001153069">
    <property type="component" value="Unassembled WGS sequence"/>
</dbReference>
<keyword evidence="3 10" id="KW-1133">Transmembrane helix</keyword>
<evidence type="ECO:0000256" key="3">
    <source>
        <dbReference type="ARBA" id="ARBA00022989"/>
    </source>
</evidence>
<sequence length="785" mass="86235">MMKRFAYVLLLLVLAVAAAEGAGTTFDIISTAETNLEDSPSSSPTVIQSSDDWVFPSTISLRAGVLLAPPFASQSEDGEFGGFQIDLLRRMQIFAKENDNITFDVTLDLSPPQYGAAFDLVATDCVDLASNTTHSAEDCDKFDIIIANYYATASRHLRAHLSPTVLQSSISAIKYVDKTGPDYTTLSQAQAAQAPICLKDGTFYARVVREKFPSAAYYSCPSHEECIQSLKEEKCVLTCDDELQLHYAAAWDPSLEVTGERFNTQNIVWAYSRALPQTTLTLLDMWMRDAITNATTDELFSTYFQKALCPIGTAGEQCELPCDPDHGHSNARGVCICESSKWTGDDCSIEVPENVNSLSSGMVWAAYIMFILNVFTIMLCAVWLYWKRTTPQVLVSQPSFLCLVLAGCLISSSTILAMAQEDTGEGPVPACMAIPWLYSVGFCITFGTLFAKIRRVFFIFRNATSTFGNKHLVSVWETLAVIGAVLAVDVFILILWTALDPLQWQREVLTEDIFGVPLESIGYCTAEHWAIWAGLIATLHLLLMAVACFMCYAARNIPTRFAEGKYISIAMISNLQIFVVGVPILVIIGADPQTGFFVRSVIIWMNDFVVVTLIFGNLIYSVHFQPNKQRGSDPNSVRDVVGSAIQQYRSNVLRDTKASWMGSSGIDGSEHAGQARAQQSPDIKDIKEHGENSESSDQDYVDEEDQADLAPMRSFASGRTSIDPLGDDKNSWGMNTLSMMLPCDGDESEGEEGRQGYVAPSQKPVDVLKDKTSWGAGSLSTFVSD</sequence>
<feature type="chain" id="PRO_5040210099" evidence="11">
    <location>
        <begin position="22"/>
        <end position="785"/>
    </location>
</feature>
<keyword evidence="11" id="KW-0732">Signal</keyword>
<dbReference type="InterPro" id="IPR017978">
    <property type="entry name" value="GPCR_3_C"/>
</dbReference>
<evidence type="ECO:0000256" key="2">
    <source>
        <dbReference type="ARBA" id="ARBA00022692"/>
    </source>
</evidence>